<gene>
    <name evidence="1" type="ORF">C450_12870</name>
</gene>
<name>M0N1R0_9EURY</name>
<dbReference type="Proteomes" id="UP000011625">
    <property type="component" value="Unassembled WGS sequence"/>
</dbReference>
<organism evidence="1 2">
    <name type="scientific">Halococcus salifodinae DSM 8989</name>
    <dbReference type="NCBI Taxonomy" id="1227456"/>
    <lineage>
        <taxon>Archaea</taxon>
        <taxon>Methanobacteriati</taxon>
        <taxon>Methanobacteriota</taxon>
        <taxon>Stenosarchaea group</taxon>
        <taxon>Halobacteria</taxon>
        <taxon>Halobacteriales</taxon>
        <taxon>Halococcaceae</taxon>
        <taxon>Halococcus</taxon>
    </lineage>
</organism>
<keyword evidence="2" id="KW-1185">Reference proteome</keyword>
<sequence>MLRHFSSLRLCWSNYVGDLRKIRLALLHGVPDRESRRPNPAHRVIDRTISICNAEAHPSDLVSAIEDALDERKPVTACASGWSPEQNTFDESMYKIR</sequence>
<comment type="caution">
    <text evidence="1">The sequence shown here is derived from an EMBL/GenBank/DDBJ whole genome shotgun (WGS) entry which is preliminary data.</text>
</comment>
<dbReference type="EMBL" id="AOME01000069">
    <property type="protein sequence ID" value="EMA51029.1"/>
    <property type="molecule type" value="Genomic_DNA"/>
</dbReference>
<reference evidence="1 2" key="1">
    <citation type="journal article" date="2014" name="PLoS Genet.">
        <title>Phylogenetically driven sequencing of extremely halophilic archaea reveals strategies for static and dynamic osmo-response.</title>
        <authorList>
            <person name="Becker E.A."/>
            <person name="Seitzer P.M."/>
            <person name="Tritt A."/>
            <person name="Larsen D."/>
            <person name="Krusor M."/>
            <person name="Yao A.I."/>
            <person name="Wu D."/>
            <person name="Madern D."/>
            <person name="Eisen J.A."/>
            <person name="Darling A.E."/>
            <person name="Facciotti M.T."/>
        </authorList>
    </citation>
    <scope>NUCLEOTIDE SEQUENCE [LARGE SCALE GENOMIC DNA]</scope>
    <source>
        <strain evidence="1 2">DSM 8989</strain>
    </source>
</reference>
<evidence type="ECO:0000313" key="2">
    <source>
        <dbReference type="Proteomes" id="UP000011625"/>
    </source>
</evidence>
<dbReference type="AlphaFoldDB" id="M0N1R0"/>
<dbReference type="STRING" id="1227456.C450_12870"/>
<protein>
    <submittedName>
        <fullName evidence="1">Uncharacterized protein</fullName>
    </submittedName>
</protein>
<proteinExistence type="predicted"/>
<accession>M0N1R0</accession>
<evidence type="ECO:0000313" key="1">
    <source>
        <dbReference type="EMBL" id="EMA51029.1"/>
    </source>
</evidence>